<dbReference type="Gene3D" id="2.170.270.10">
    <property type="entry name" value="SET domain"/>
    <property type="match status" value="1"/>
</dbReference>
<dbReference type="InterPro" id="IPR011990">
    <property type="entry name" value="TPR-like_helical_dom_sf"/>
</dbReference>
<proteinExistence type="predicted"/>
<name>A0ABD3GV56_9MARC</name>
<feature type="domain" description="SET" evidence="1">
    <location>
        <begin position="167"/>
        <end position="340"/>
    </location>
</feature>
<gene>
    <name evidence="2" type="ORF">R1sor_024642</name>
</gene>
<dbReference type="SUPFAM" id="SSF48452">
    <property type="entry name" value="TPR-like"/>
    <property type="match status" value="1"/>
</dbReference>
<dbReference type="PANTHER" id="PTHR47643:SF2">
    <property type="entry name" value="TPR DOMAIN PROTEIN (AFU_ORTHOLOGUE AFUA_5G12710)"/>
    <property type="match status" value="1"/>
</dbReference>
<evidence type="ECO:0000313" key="2">
    <source>
        <dbReference type="EMBL" id="KAL3681686.1"/>
    </source>
</evidence>
<protein>
    <recommendedName>
        <fullName evidence="1">SET domain-containing protein</fullName>
    </recommendedName>
</protein>
<dbReference type="Proteomes" id="UP001633002">
    <property type="component" value="Unassembled WGS sequence"/>
</dbReference>
<evidence type="ECO:0000313" key="3">
    <source>
        <dbReference type="Proteomes" id="UP001633002"/>
    </source>
</evidence>
<evidence type="ECO:0000259" key="1">
    <source>
        <dbReference type="PROSITE" id="PS50280"/>
    </source>
</evidence>
<dbReference type="SUPFAM" id="SSF82199">
    <property type="entry name" value="SET domain"/>
    <property type="match status" value="1"/>
</dbReference>
<dbReference type="InterPro" id="IPR001214">
    <property type="entry name" value="SET_dom"/>
</dbReference>
<dbReference type="EMBL" id="JBJQOH010000007">
    <property type="protein sequence ID" value="KAL3681686.1"/>
    <property type="molecule type" value="Genomic_DNA"/>
</dbReference>
<dbReference type="InterPro" id="IPR053209">
    <property type="entry name" value="Gramillin-biosynth_MTr"/>
</dbReference>
<comment type="caution">
    <text evidence="2">The sequence shown here is derived from an EMBL/GenBank/DDBJ whole genome shotgun (WGS) entry which is preliminary data.</text>
</comment>
<dbReference type="Gene3D" id="1.25.40.10">
    <property type="entry name" value="Tetratricopeptide repeat domain"/>
    <property type="match status" value="1"/>
</dbReference>
<organism evidence="2 3">
    <name type="scientific">Riccia sorocarpa</name>
    <dbReference type="NCBI Taxonomy" id="122646"/>
    <lineage>
        <taxon>Eukaryota</taxon>
        <taxon>Viridiplantae</taxon>
        <taxon>Streptophyta</taxon>
        <taxon>Embryophyta</taxon>
        <taxon>Marchantiophyta</taxon>
        <taxon>Marchantiopsida</taxon>
        <taxon>Marchantiidae</taxon>
        <taxon>Marchantiales</taxon>
        <taxon>Ricciaceae</taxon>
        <taxon>Riccia</taxon>
    </lineage>
</organism>
<accession>A0ABD3GV56</accession>
<dbReference type="InterPro" id="IPR046341">
    <property type="entry name" value="SET_dom_sf"/>
</dbReference>
<sequence>MADKAEHLRLVGKNLFESGRWTAAVGVYGQYIDLLLEDGGATEQLVLGNSNRAQTFLRLQMYADALEDTENTLSLDSRHMKSHVRKAKALFGLKLYKETVSICKRFLRRDDLPAVYRRTVSDLLPQARRKDKQTRLGMFDTNFPNLSCSCACGDPGDVASGFEDFVGPVELQRTPGLERGLFATRDLTPGEIVFVAAPLASVRYPEILDPMDPTLLECPYPTGPLEKDTPSMKFFKPVNSLAPNARQLSDDELQHLTFVAEVDEDTLFDIVRRRQSTRGAVDMTEQVAAIYTLPSLINHSCCPSVTVMREGGGTTNSQASLVFRASRKVERGEQLFSCYQNVFFPLADRVALLGSLQCRCERCALEKLLLEEIPVLRKLEHRCSRVFTLAEESFMLGPEKRAQTRRDCIQIIEAVSELFLLKHQYSDGDSAHGSSAEPETRALCTEFSMDGDVCLLWSSQARRRDDRAHP</sequence>
<dbReference type="AlphaFoldDB" id="A0ABD3GV56"/>
<dbReference type="Pfam" id="PF00856">
    <property type="entry name" value="SET"/>
    <property type="match status" value="1"/>
</dbReference>
<dbReference type="PANTHER" id="PTHR47643">
    <property type="entry name" value="TPR DOMAIN PROTEIN (AFU_ORTHOLOGUE AFUA_5G12710)"/>
    <property type="match status" value="1"/>
</dbReference>
<reference evidence="2 3" key="1">
    <citation type="submission" date="2024-09" db="EMBL/GenBank/DDBJ databases">
        <title>Chromosome-scale assembly of Riccia sorocarpa.</title>
        <authorList>
            <person name="Paukszto L."/>
        </authorList>
    </citation>
    <scope>NUCLEOTIDE SEQUENCE [LARGE SCALE GENOMIC DNA]</scope>
    <source>
        <strain evidence="2">LP-2024</strain>
        <tissue evidence="2">Aerial parts of the thallus</tissue>
    </source>
</reference>
<dbReference type="SMART" id="SM00317">
    <property type="entry name" value="SET"/>
    <property type="match status" value="1"/>
</dbReference>
<keyword evidence="3" id="KW-1185">Reference proteome</keyword>
<dbReference type="PROSITE" id="PS50280">
    <property type="entry name" value="SET"/>
    <property type="match status" value="1"/>
</dbReference>